<evidence type="ECO:0000313" key="4">
    <source>
        <dbReference type="EMBL" id="HIQ72640.1"/>
    </source>
</evidence>
<evidence type="ECO:0000256" key="1">
    <source>
        <dbReference type="SAM" id="SignalP"/>
    </source>
</evidence>
<gene>
    <name evidence="4" type="ORF">IAB73_10590</name>
</gene>
<feature type="domain" description="Cyclophilin-like" evidence="3">
    <location>
        <begin position="31"/>
        <end position="136"/>
    </location>
</feature>
<keyword evidence="1" id="KW-0732">Signal</keyword>
<dbReference type="Pfam" id="PF04015">
    <property type="entry name" value="DUF362"/>
    <property type="match status" value="1"/>
</dbReference>
<dbReference type="EMBL" id="DVFJ01000037">
    <property type="protein sequence ID" value="HIQ72640.1"/>
    <property type="molecule type" value="Genomic_DNA"/>
</dbReference>
<dbReference type="Pfam" id="PF18050">
    <property type="entry name" value="Cyclophil_like2"/>
    <property type="match status" value="1"/>
</dbReference>
<evidence type="ECO:0000259" key="2">
    <source>
        <dbReference type="Pfam" id="PF04015"/>
    </source>
</evidence>
<name>A0A9D0ZC14_9FIRM</name>
<protein>
    <submittedName>
        <fullName evidence="4">DUF362 domain-containing protein</fullName>
    </submittedName>
</protein>
<reference evidence="4" key="2">
    <citation type="journal article" date="2021" name="PeerJ">
        <title>Extensive microbial diversity within the chicken gut microbiome revealed by metagenomics and culture.</title>
        <authorList>
            <person name="Gilroy R."/>
            <person name="Ravi A."/>
            <person name="Getino M."/>
            <person name="Pursley I."/>
            <person name="Horton D.L."/>
            <person name="Alikhan N.F."/>
            <person name="Baker D."/>
            <person name="Gharbi K."/>
            <person name="Hall N."/>
            <person name="Watson M."/>
            <person name="Adriaenssens E.M."/>
            <person name="Foster-Nyarko E."/>
            <person name="Jarju S."/>
            <person name="Secka A."/>
            <person name="Antonio M."/>
            <person name="Oren A."/>
            <person name="Chaudhuri R.R."/>
            <person name="La Ragione R."/>
            <person name="Hildebrand F."/>
            <person name="Pallen M.J."/>
        </authorList>
    </citation>
    <scope>NUCLEOTIDE SEQUENCE</scope>
    <source>
        <strain evidence="4">ChiSxjej2B14-6234</strain>
    </source>
</reference>
<evidence type="ECO:0000259" key="3">
    <source>
        <dbReference type="Pfam" id="PF18050"/>
    </source>
</evidence>
<dbReference type="InterPro" id="IPR029000">
    <property type="entry name" value="Cyclophilin-like_dom_sf"/>
</dbReference>
<evidence type="ECO:0000313" key="5">
    <source>
        <dbReference type="Proteomes" id="UP000886887"/>
    </source>
</evidence>
<feature type="signal peptide" evidence="1">
    <location>
        <begin position="1"/>
        <end position="22"/>
    </location>
</feature>
<dbReference type="SUPFAM" id="SSF50891">
    <property type="entry name" value="Cyclophilin-like"/>
    <property type="match status" value="1"/>
</dbReference>
<dbReference type="Gene3D" id="3.40.50.11440">
    <property type="match status" value="1"/>
</dbReference>
<sequence length="435" mass="46080">MKKTLCLLLALLAAGLSMPALAEDLPALQLSVEGGSLTLTLEDNSAARSLLSQLPMTLTFEDYNGTEKIAYPTEELDLSDAPDSCDPDVGMLAYYAPWGNLCIFYQDFRYSEGLAPLGKLEGDMELFAAMEGSFSAVLDIAPGTGAPVVYMTSEITPEGLMAVYEALGRQAQGENVAVKLSTGETGSNYLSPELIGDFVQAVDGAIVECNTAYGGQRASTAMHYQLAEDHGYTAIADVDIMDENGSMTLPVTGGTVLSENYVGTNLQNYDFLVVLSHFKGHAMAGFGGAIKNLSIGCASSEGKAWIHSGGTGGSMWGGEQDAFLEAMAEAAKSVVDYFGSGERALYINVMNRLSVDCDCDGNPAEPDMHDIGILASLDPVALDQACIDLVYGAPDGSSLIQRIESRNGLHTLEHTQDIGFGSRNYTLVNIDDGLD</sequence>
<feature type="chain" id="PRO_5038410548" evidence="1">
    <location>
        <begin position="23"/>
        <end position="435"/>
    </location>
</feature>
<comment type="caution">
    <text evidence="4">The sequence shown here is derived from an EMBL/GenBank/DDBJ whole genome shotgun (WGS) entry which is preliminary data.</text>
</comment>
<dbReference type="InterPro" id="IPR007160">
    <property type="entry name" value="DUF362"/>
</dbReference>
<organism evidence="4 5">
    <name type="scientific">Candidatus Onthenecus intestinigallinarum</name>
    <dbReference type="NCBI Taxonomy" id="2840875"/>
    <lineage>
        <taxon>Bacteria</taxon>
        <taxon>Bacillati</taxon>
        <taxon>Bacillota</taxon>
        <taxon>Clostridia</taxon>
        <taxon>Eubacteriales</taxon>
        <taxon>Candidatus Onthenecus</taxon>
    </lineage>
</organism>
<proteinExistence type="predicted"/>
<reference evidence="4" key="1">
    <citation type="submission" date="2020-10" db="EMBL/GenBank/DDBJ databases">
        <authorList>
            <person name="Gilroy R."/>
        </authorList>
    </citation>
    <scope>NUCLEOTIDE SEQUENCE</scope>
    <source>
        <strain evidence="4">ChiSxjej2B14-6234</strain>
    </source>
</reference>
<dbReference type="InterPro" id="IPR041183">
    <property type="entry name" value="Cyclophilin-like"/>
</dbReference>
<dbReference type="Proteomes" id="UP000886887">
    <property type="component" value="Unassembled WGS sequence"/>
</dbReference>
<accession>A0A9D0ZC14</accession>
<dbReference type="AlphaFoldDB" id="A0A9D0ZC14"/>
<dbReference type="Gene3D" id="2.40.100.20">
    <property type="match status" value="1"/>
</dbReference>
<feature type="domain" description="DUF362" evidence="2">
    <location>
        <begin position="176"/>
        <end position="388"/>
    </location>
</feature>